<dbReference type="RefSeq" id="WP_160629427.1">
    <property type="nucleotide sequence ID" value="NZ_CP047593.1"/>
</dbReference>
<evidence type="ECO:0000313" key="2">
    <source>
        <dbReference type="Proteomes" id="UP000464954"/>
    </source>
</evidence>
<dbReference type="Proteomes" id="UP000464954">
    <property type="component" value="Chromosome"/>
</dbReference>
<name>A0A6P1M614_9BACT</name>
<reference evidence="1 2" key="1">
    <citation type="submission" date="2020-01" db="EMBL/GenBank/DDBJ databases">
        <title>Ponticoccus aerotolerans gen. nov., sp. nov., an anaerobic bacterium and proposal of Ponticoccusceae fam. nov., Ponticoccusles ord. nov. and Ponticoccuse classis nov. in the phylum Kiritimatiellaeota.</title>
        <authorList>
            <person name="Zhou L.Y."/>
            <person name="Du Z.J."/>
        </authorList>
    </citation>
    <scope>NUCLEOTIDE SEQUENCE [LARGE SCALE GENOMIC DNA]</scope>
    <source>
        <strain evidence="1 2">S-5007</strain>
    </source>
</reference>
<gene>
    <name evidence="1" type="ORF">GT409_12620</name>
</gene>
<dbReference type="KEGG" id="taer:GT409_12620"/>
<dbReference type="EMBL" id="CP047593">
    <property type="protein sequence ID" value="QHI70249.1"/>
    <property type="molecule type" value="Genomic_DNA"/>
</dbReference>
<evidence type="ECO:0000313" key="1">
    <source>
        <dbReference type="EMBL" id="QHI70249.1"/>
    </source>
</evidence>
<accession>A0A6P1M614</accession>
<proteinExistence type="predicted"/>
<organism evidence="1 2">
    <name type="scientific">Tichowtungia aerotolerans</name>
    <dbReference type="NCBI Taxonomy" id="2697043"/>
    <lineage>
        <taxon>Bacteria</taxon>
        <taxon>Pseudomonadati</taxon>
        <taxon>Kiritimatiellota</taxon>
        <taxon>Tichowtungiia</taxon>
        <taxon>Tichowtungiales</taxon>
        <taxon>Tichowtungiaceae</taxon>
        <taxon>Tichowtungia</taxon>
    </lineage>
</organism>
<dbReference type="InterPro" id="IPR021457">
    <property type="entry name" value="DUF3108"/>
</dbReference>
<keyword evidence="2" id="KW-1185">Reference proteome</keyword>
<sequence length="253" mass="29102">MLGTLLLASAVLGGDLPFPVGEELVYSVSWNGIRVATAIASTSMEIMDGREVLVLRQHTETYAVFKVWPVDDNHETLVDPKTFLPIQYTKNIKEGGYRCHEITTFDFKEKVARYEHQTNGSQKEYPIEADTRDILSFLYFMRSSPLEPNQVLKRQVMADEKLYDLIVTTEEEEEVRLPDYKRKIPSLRMVPEAMFDGLFVRKGKATLWVSRDSRRLLTFAKVHVPLGSVRIKLQKVNGPGDDFWIKEKKDDDD</sequence>
<dbReference type="AlphaFoldDB" id="A0A6P1M614"/>
<dbReference type="Pfam" id="PF11306">
    <property type="entry name" value="DUF3108"/>
    <property type="match status" value="1"/>
</dbReference>
<protein>
    <submittedName>
        <fullName evidence="1">DUF3108 domain-containing protein</fullName>
    </submittedName>
</protein>